<dbReference type="OrthoDB" id="74764at2759"/>
<gene>
    <name evidence="3" type="ORF">SBOR_9364</name>
</gene>
<dbReference type="STRING" id="1432307.W9C2Y8"/>
<dbReference type="InterPro" id="IPR008271">
    <property type="entry name" value="Ser/Thr_kinase_AS"/>
</dbReference>
<dbReference type="PANTHER" id="PTHR44167">
    <property type="entry name" value="OVARIAN-SPECIFIC SERINE/THREONINE-PROTEIN KINASE LOK-RELATED"/>
    <property type="match status" value="1"/>
</dbReference>
<dbReference type="GO" id="GO:0051598">
    <property type="term" value="P:meiotic recombination checkpoint signaling"/>
    <property type="evidence" value="ECO:0007669"/>
    <property type="project" value="TreeGrafter"/>
</dbReference>
<dbReference type="GO" id="GO:0005524">
    <property type="term" value="F:ATP binding"/>
    <property type="evidence" value="ECO:0007669"/>
    <property type="project" value="InterPro"/>
</dbReference>
<evidence type="ECO:0000259" key="2">
    <source>
        <dbReference type="PROSITE" id="PS50011"/>
    </source>
</evidence>
<feature type="compositionally biased region" description="Polar residues" evidence="1">
    <location>
        <begin position="67"/>
        <end position="86"/>
    </location>
</feature>
<feature type="region of interest" description="Disordered" evidence="1">
    <location>
        <begin position="1"/>
        <end position="86"/>
    </location>
</feature>
<accession>W9C2Y8</accession>
<dbReference type="PANTHER" id="PTHR44167:SF24">
    <property type="entry name" value="SERINE_THREONINE-PROTEIN KINASE CHK2"/>
    <property type="match status" value="1"/>
</dbReference>
<evidence type="ECO:0000313" key="4">
    <source>
        <dbReference type="Proteomes" id="UP000019487"/>
    </source>
</evidence>
<comment type="caution">
    <text evidence="3">The sequence shown here is derived from an EMBL/GenBank/DDBJ whole genome shotgun (WGS) entry which is preliminary data.</text>
</comment>
<feature type="compositionally biased region" description="Acidic residues" evidence="1">
    <location>
        <begin position="305"/>
        <end position="326"/>
    </location>
</feature>
<dbReference type="SMART" id="SM00220">
    <property type="entry name" value="S_TKc"/>
    <property type="match status" value="1"/>
</dbReference>
<dbReference type="Gene3D" id="1.10.510.10">
    <property type="entry name" value="Transferase(Phosphotransferase) domain 1"/>
    <property type="match status" value="1"/>
</dbReference>
<feature type="region of interest" description="Disordered" evidence="1">
    <location>
        <begin position="304"/>
        <end position="327"/>
    </location>
</feature>
<organism evidence="3 4">
    <name type="scientific">Sclerotinia borealis (strain F-4128)</name>
    <dbReference type="NCBI Taxonomy" id="1432307"/>
    <lineage>
        <taxon>Eukaryota</taxon>
        <taxon>Fungi</taxon>
        <taxon>Dikarya</taxon>
        <taxon>Ascomycota</taxon>
        <taxon>Pezizomycotina</taxon>
        <taxon>Leotiomycetes</taxon>
        <taxon>Helotiales</taxon>
        <taxon>Sclerotiniaceae</taxon>
        <taxon>Sclerotinia</taxon>
    </lineage>
</organism>
<dbReference type="SUPFAM" id="SSF56112">
    <property type="entry name" value="Protein kinase-like (PK-like)"/>
    <property type="match status" value="1"/>
</dbReference>
<reference evidence="3 4" key="1">
    <citation type="journal article" date="2014" name="Genome Announc.">
        <title>Draft genome sequence of Sclerotinia borealis, a psychrophilic plant pathogenic fungus.</title>
        <authorList>
            <person name="Mardanov A.V."/>
            <person name="Beletsky A.V."/>
            <person name="Kadnikov V.V."/>
            <person name="Ignatov A.N."/>
            <person name="Ravin N.V."/>
        </authorList>
    </citation>
    <scope>NUCLEOTIDE SEQUENCE [LARGE SCALE GENOMIC DNA]</scope>
    <source>
        <strain evidence="4">F-4157</strain>
    </source>
</reference>
<evidence type="ECO:0000313" key="3">
    <source>
        <dbReference type="EMBL" id="ESZ90251.1"/>
    </source>
</evidence>
<dbReference type="PROSITE" id="PS50011">
    <property type="entry name" value="PROTEIN_KINASE_DOM"/>
    <property type="match status" value="1"/>
</dbReference>
<dbReference type="Proteomes" id="UP000019487">
    <property type="component" value="Unassembled WGS sequence"/>
</dbReference>
<dbReference type="Pfam" id="PF00069">
    <property type="entry name" value="Pkinase"/>
    <property type="match status" value="1"/>
</dbReference>
<feature type="domain" description="Protein kinase" evidence="2">
    <location>
        <begin position="103"/>
        <end position="382"/>
    </location>
</feature>
<protein>
    <recommendedName>
        <fullName evidence="2">Protein kinase domain-containing protein</fullName>
    </recommendedName>
</protein>
<dbReference type="GO" id="GO:0005634">
    <property type="term" value="C:nucleus"/>
    <property type="evidence" value="ECO:0007669"/>
    <property type="project" value="TreeGrafter"/>
</dbReference>
<sequence length="388" mass="43683">MTTAMTPAMIPDMCSSQTPSTQGVIDAQNVSTSPTSPNSIGSSDSGASGSVDSENSNSTYKRRKLSSRNSYPPSKRVNIQSPLPSTPSNLGCVLSSDLFLNKYTKIGMLSAGSFGEMDSIQEISTGEKFAIKRDKDGAMNSELQDEWKLQRDLTHPSIIRVFNYYEGQKNDDPHSGMVMELGKKSMQDMLEDQAEEYDDADKEHILHIDEAVMKGYLRDVLLGLQHLKSKDIFHRDIKPHNMILGYDGHMKIADFGFSQKMVDGQRVRKDTQVGTGGCLEADIWAAGVLLFECLKEYHPFRKEFVEDEEEDEEEEEEEEEEDDEEEITRQMHINIKNGIFVDAPSQGYPDISKEPEELMAGMLKTNLNERWTAEKCLEHRWVTGQSSP</sequence>
<dbReference type="InterPro" id="IPR000719">
    <property type="entry name" value="Prot_kinase_dom"/>
</dbReference>
<name>W9C2Y8_SCLBF</name>
<proteinExistence type="predicted"/>
<evidence type="ECO:0000256" key="1">
    <source>
        <dbReference type="SAM" id="MobiDB-lite"/>
    </source>
</evidence>
<keyword evidence="4" id="KW-1185">Reference proteome</keyword>
<dbReference type="GO" id="GO:0005737">
    <property type="term" value="C:cytoplasm"/>
    <property type="evidence" value="ECO:0007669"/>
    <property type="project" value="TreeGrafter"/>
</dbReference>
<feature type="compositionally biased region" description="Low complexity" evidence="1">
    <location>
        <begin position="31"/>
        <end position="53"/>
    </location>
</feature>
<dbReference type="GO" id="GO:0004674">
    <property type="term" value="F:protein serine/threonine kinase activity"/>
    <property type="evidence" value="ECO:0007669"/>
    <property type="project" value="TreeGrafter"/>
</dbReference>
<dbReference type="HOGENOM" id="CLU_712055_0_0_1"/>
<feature type="compositionally biased region" description="Polar residues" evidence="1">
    <location>
        <begin position="14"/>
        <end position="23"/>
    </location>
</feature>
<dbReference type="AlphaFoldDB" id="W9C2Y8"/>
<dbReference type="Gene3D" id="3.30.200.20">
    <property type="entry name" value="Phosphorylase Kinase, domain 1"/>
    <property type="match status" value="1"/>
</dbReference>
<dbReference type="EMBL" id="AYSA01000664">
    <property type="protein sequence ID" value="ESZ90251.1"/>
    <property type="molecule type" value="Genomic_DNA"/>
</dbReference>
<dbReference type="InterPro" id="IPR011009">
    <property type="entry name" value="Kinase-like_dom_sf"/>
</dbReference>
<dbReference type="PROSITE" id="PS00108">
    <property type="entry name" value="PROTEIN_KINASE_ST"/>
    <property type="match status" value="1"/>
</dbReference>